<feature type="signal peptide" evidence="2">
    <location>
        <begin position="1"/>
        <end position="17"/>
    </location>
</feature>
<dbReference type="InterPro" id="IPR000782">
    <property type="entry name" value="FAS1_domain"/>
</dbReference>
<organism evidence="4 5">
    <name type="scientific">Sungouiella intermedia</name>
    <dbReference type="NCBI Taxonomy" id="45354"/>
    <lineage>
        <taxon>Eukaryota</taxon>
        <taxon>Fungi</taxon>
        <taxon>Dikarya</taxon>
        <taxon>Ascomycota</taxon>
        <taxon>Saccharomycotina</taxon>
        <taxon>Pichiomycetes</taxon>
        <taxon>Metschnikowiaceae</taxon>
        <taxon>Sungouiella</taxon>
    </lineage>
</organism>
<protein>
    <submittedName>
        <fullName evidence="4">CIC11C00000005565</fullName>
    </submittedName>
</protein>
<dbReference type="InterPro" id="IPR036378">
    <property type="entry name" value="FAS1_dom_sf"/>
</dbReference>
<evidence type="ECO:0000313" key="4">
    <source>
        <dbReference type="EMBL" id="SGZ50619.1"/>
    </source>
</evidence>
<dbReference type="PANTHER" id="PTHR28156">
    <property type="entry name" value="FAS1 DOMAIN-CONTAINING PROTEIN YDR262W"/>
    <property type="match status" value="1"/>
</dbReference>
<accession>A0A1L0BHM8</accession>
<sequence length="241" mass="26593">MRFANFAATLFAGAVLAKNVVFLDDLRAALDSDSDHSGNSKREAKNVVSLDDLKAAIDKQEQQDSKNEAKKFFNKLGKRSQDVVKVGAPLLQNLLPQISSVSIFAGYLRDDQELLQEMENTKSFTILVAPSDNAIATKLNGVKPWEFPKKVMDDETDDKVVAYNINHFLKAHILTVIGKVETDNELKSVLLDGREIVVKNDPTTSTYLLKVDGKWIEVTSVSLADNGIVFVVEDVLSLPEA</sequence>
<dbReference type="AlphaFoldDB" id="A0A1L0BHM8"/>
<dbReference type="PROSITE" id="PS50213">
    <property type="entry name" value="FAS1"/>
    <property type="match status" value="1"/>
</dbReference>
<dbReference type="SUPFAM" id="SSF82153">
    <property type="entry name" value="FAS1 domain"/>
    <property type="match status" value="1"/>
</dbReference>
<dbReference type="Pfam" id="PF02469">
    <property type="entry name" value="Fasciclin"/>
    <property type="match status" value="1"/>
</dbReference>
<dbReference type="Gene3D" id="2.30.180.10">
    <property type="entry name" value="FAS1 domain"/>
    <property type="match status" value="1"/>
</dbReference>
<dbReference type="PANTHER" id="PTHR28156:SF1">
    <property type="entry name" value="FAS1 DOMAIN-CONTAINING PROTEIN YDR262W"/>
    <property type="match status" value="1"/>
</dbReference>
<dbReference type="Proteomes" id="UP000182259">
    <property type="component" value="Chromosome I"/>
</dbReference>
<feature type="chain" id="PRO_5009680772" evidence="2">
    <location>
        <begin position="18"/>
        <end position="241"/>
    </location>
</feature>
<feature type="domain" description="FAS1" evidence="3">
    <location>
        <begin position="88"/>
        <end position="236"/>
    </location>
</feature>
<reference evidence="4 5" key="1">
    <citation type="submission" date="2016-10" db="EMBL/GenBank/DDBJ databases">
        <authorList>
            <person name="de Groot N.N."/>
        </authorList>
    </citation>
    <scope>NUCLEOTIDE SEQUENCE [LARGE SCALE GENOMIC DNA]</scope>
    <source>
        <strain evidence="4 5">PYCC 4715</strain>
    </source>
</reference>
<evidence type="ECO:0000256" key="2">
    <source>
        <dbReference type="SAM" id="SignalP"/>
    </source>
</evidence>
<dbReference type="InterPro" id="IPR040200">
    <property type="entry name" value="Mug57-like"/>
</dbReference>
<proteinExistence type="predicted"/>
<name>A0A1L0BHM8_9ASCO</name>
<evidence type="ECO:0000313" key="5">
    <source>
        <dbReference type="Proteomes" id="UP000182259"/>
    </source>
</evidence>
<keyword evidence="1 2" id="KW-0732">Signal</keyword>
<gene>
    <name evidence="4" type="ORF">SAMEA4029009_CIC11G00000005565</name>
</gene>
<evidence type="ECO:0000259" key="3">
    <source>
        <dbReference type="PROSITE" id="PS50213"/>
    </source>
</evidence>
<evidence type="ECO:0000256" key="1">
    <source>
        <dbReference type="ARBA" id="ARBA00022729"/>
    </source>
</evidence>
<dbReference type="EMBL" id="LT635764">
    <property type="protein sequence ID" value="SGZ50619.1"/>
    <property type="molecule type" value="Genomic_DNA"/>
</dbReference>